<reference evidence="1 2" key="1">
    <citation type="journal article" date="2021" name="Sci. Rep.">
        <title>The distribution of antibiotic resistance genes in chicken gut microbiota commensals.</title>
        <authorList>
            <person name="Juricova H."/>
            <person name="Matiasovicova J."/>
            <person name="Kubasova T."/>
            <person name="Cejkova D."/>
            <person name="Rychlik I."/>
        </authorList>
    </citation>
    <scope>NUCLEOTIDE SEQUENCE [LARGE SCALE GENOMIC DNA]</scope>
    <source>
        <strain evidence="1 2">An562</strain>
    </source>
</reference>
<sequence length="599" mass="66714">MISFFANFKSVKHKVQAPLGAHLPDKLQPINVEEFLISHETLLKRLKLAYSDTDSWETKILPCVKATALMSAHLPYSASGIFSDMDGLFKASVSAATYAIEVMESSVQLEKNIMAQHLLQGRLKAVACLAGLCSFFDVFEKVIIGEKTTDSGSSFFHISESNHTKHIAFDPLSMPFNSWVLEKLATNPTIDLTLQWRSSPTLITQTQQNLKLFLARHILLPETLAWLSEAGPLPLSELMKCLTTDNDLENLPSSVIKARNLGVYRTCLLERERLGAELGKILEPQGWQDTLIRILRTRILNDWEINAKDSPLRKGADGLFLFWPDVFPILIDDMKSFGLVDLPTDPDIWAGCLLSSGITLASINKTPTCSIAVTPNANPRKAIKLSDAVFFTSGRVLATKTIKRNFEVDIKLVASLALSKLTREALEVANRAFTDDLPSDTPQQPHLIWYLNKELKQASLEEALGLILNQLTENASTTLHHIIDEGLFINEDLVRQSKTSLSFEHLVLALLSEGVIYQTAKLEPLWVTHTDSNGTLTNGFLVRPDALEALSDNKKVSFNDAFLAIYGKAPDPKFAFKEVLKEPTDQLSLDFEGKEERNE</sequence>
<dbReference type="Proteomes" id="UP000777002">
    <property type="component" value="Unassembled WGS sequence"/>
</dbReference>
<keyword evidence="2" id="KW-1185">Reference proteome</keyword>
<protein>
    <submittedName>
        <fullName evidence="1">TraI domain-containing protein</fullName>
    </submittedName>
</protein>
<accession>A0ABS2GW87</accession>
<dbReference type="EMBL" id="JACJKX010000012">
    <property type="protein sequence ID" value="MBM6928987.1"/>
    <property type="molecule type" value="Genomic_DNA"/>
</dbReference>
<evidence type="ECO:0000313" key="1">
    <source>
        <dbReference type="EMBL" id="MBM6928987.1"/>
    </source>
</evidence>
<comment type="caution">
    <text evidence="1">The sequence shown here is derived from an EMBL/GenBank/DDBJ whole genome shotgun (WGS) entry which is preliminary data.</text>
</comment>
<proteinExistence type="predicted"/>
<dbReference type="Gene3D" id="1.10.3210.40">
    <property type="match status" value="1"/>
</dbReference>
<organism evidence="1 2">
    <name type="scientific">Parasutterella secunda</name>
    <dbReference type="NCBI Taxonomy" id="626947"/>
    <lineage>
        <taxon>Bacteria</taxon>
        <taxon>Pseudomonadati</taxon>
        <taxon>Pseudomonadota</taxon>
        <taxon>Betaproteobacteria</taxon>
        <taxon>Burkholderiales</taxon>
        <taxon>Sutterellaceae</taxon>
        <taxon>Parasutterella</taxon>
    </lineage>
</organism>
<evidence type="ECO:0000313" key="2">
    <source>
        <dbReference type="Proteomes" id="UP000777002"/>
    </source>
</evidence>
<dbReference type="RefSeq" id="WP_205050577.1">
    <property type="nucleotide sequence ID" value="NZ_JACJKX010000012.1"/>
</dbReference>
<name>A0ABS2GW87_9BURK</name>
<gene>
    <name evidence="1" type="ORF">H5985_06880</name>
</gene>